<dbReference type="Proteomes" id="UP000178107">
    <property type="component" value="Unassembled WGS sequence"/>
</dbReference>
<evidence type="ECO:0000256" key="8">
    <source>
        <dbReference type="RuleBase" id="RU004005"/>
    </source>
</evidence>
<evidence type="ECO:0000313" key="11">
    <source>
        <dbReference type="EMBL" id="OHA90145.1"/>
    </source>
</evidence>
<keyword evidence="5 7" id="KW-0687">Ribonucleoprotein</keyword>
<evidence type="ECO:0000256" key="9">
    <source>
        <dbReference type="RuleBase" id="RU004006"/>
    </source>
</evidence>
<dbReference type="CDD" id="cd00336">
    <property type="entry name" value="Ribosomal_L22"/>
    <property type="match status" value="1"/>
</dbReference>
<evidence type="ECO:0000256" key="5">
    <source>
        <dbReference type="ARBA" id="ARBA00023274"/>
    </source>
</evidence>
<dbReference type="InterPro" id="IPR036394">
    <property type="entry name" value="Ribosomal_uL22_sf"/>
</dbReference>
<sequence length="111" mass="12347">MNEAKAILNTYRQSPRKVRIVADLVRGKKVKDALELLSFVPKRAGLPLQKLIASALANAKAQNLASEDMKIKELKVDAGATLYRRRPRSRGMANPIRKRTSHVTVVLSEAK</sequence>
<keyword evidence="3 7" id="KW-0694">RNA-binding</keyword>
<proteinExistence type="inferred from homology"/>
<dbReference type="InterPro" id="IPR005727">
    <property type="entry name" value="Ribosomal_uL22_bac/chlpt-type"/>
</dbReference>
<dbReference type="NCBIfam" id="TIGR01044">
    <property type="entry name" value="rplV_bact"/>
    <property type="match status" value="1"/>
</dbReference>
<evidence type="ECO:0000256" key="3">
    <source>
        <dbReference type="ARBA" id="ARBA00022884"/>
    </source>
</evidence>
<gene>
    <name evidence="7" type="primary">rplV</name>
    <name evidence="11" type="ORF">A2838_00750</name>
</gene>
<dbReference type="HAMAP" id="MF_01331_B">
    <property type="entry name" value="Ribosomal_uL22_B"/>
    <property type="match status" value="1"/>
</dbReference>
<dbReference type="InterPro" id="IPR047867">
    <property type="entry name" value="Ribosomal_uL22_bac/org-type"/>
</dbReference>
<evidence type="ECO:0000256" key="6">
    <source>
        <dbReference type="ARBA" id="ARBA00035207"/>
    </source>
</evidence>
<dbReference type="Gene3D" id="3.90.470.10">
    <property type="entry name" value="Ribosomal protein L22/L17"/>
    <property type="match status" value="1"/>
</dbReference>
<comment type="subunit">
    <text evidence="7 9">Part of the 50S ribosomal subunit.</text>
</comment>
<dbReference type="GO" id="GO:0019843">
    <property type="term" value="F:rRNA binding"/>
    <property type="evidence" value="ECO:0007669"/>
    <property type="project" value="UniProtKB-UniRule"/>
</dbReference>
<dbReference type="PANTHER" id="PTHR13501">
    <property type="entry name" value="CHLOROPLAST 50S RIBOSOMAL PROTEIN L22-RELATED"/>
    <property type="match status" value="1"/>
</dbReference>
<keyword evidence="2 7" id="KW-0699">rRNA-binding</keyword>
<accession>A0A1G2SYS2</accession>
<name>A0A1G2SYS2_9BACT</name>
<dbReference type="SUPFAM" id="SSF54843">
    <property type="entry name" value="Ribosomal protein L22"/>
    <property type="match status" value="1"/>
</dbReference>
<dbReference type="PANTHER" id="PTHR13501:SF8">
    <property type="entry name" value="LARGE RIBOSOMAL SUBUNIT PROTEIN UL22M"/>
    <property type="match status" value="1"/>
</dbReference>
<dbReference type="AlphaFoldDB" id="A0A1G2SYS2"/>
<keyword evidence="4 7" id="KW-0689">Ribosomal protein</keyword>
<comment type="function">
    <text evidence="7 10">This protein binds specifically to 23S rRNA; its binding is stimulated by other ribosomal proteins, e.g., L4, L17, and L20. It is important during the early stages of 50S assembly. It makes multiple contacts with different domains of the 23S rRNA in the assembled 50S subunit and ribosome.</text>
</comment>
<dbReference type="Pfam" id="PF00237">
    <property type="entry name" value="Ribosomal_L22"/>
    <property type="match status" value="1"/>
</dbReference>
<dbReference type="EMBL" id="MHVH01000006">
    <property type="protein sequence ID" value="OHA90145.1"/>
    <property type="molecule type" value="Genomic_DNA"/>
</dbReference>
<evidence type="ECO:0000256" key="1">
    <source>
        <dbReference type="ARBA" id="ARBA00009451"/>
    </source>
</evidence>
<comment type="caution">
    <text evidence="11">The sequence shown here is derived from an EMBL/GenBank/DDBJ whole genome shotgun (WGS) entry which is preliminary data.</text>
</comment>
<evidence type="ECO:0000256" key="7">
    <source>
        <dbReference type="HAMAP-Rule" id="MF_01331"/>
    </source>
</evidence>
<evidence type="ECO:0000256" key="4">
    <source>
        <dbReference type="ARBA" id="ARBA00022980"/>
    </source>
</evidence>
<evidence type="ECO:0000313" key="12">
    <source>
        <dbReference type="Proteomes" id="UP000178107"/>
    </source>
</evidence>
<comment type="similarity">
    <text evidence="1 7 8">Belongs to the universal ribosomal protein uL22 family.</text>
</comment>
<evidence type="ECO:0000256" key="2">
    <source>
        <dbReference type="ARBA" id="ARBA00022730"/>
    </source>
</evidence>
<reference evidence="11 12" key="1">
    <citation type="journal article" date="2016" name="Nat. Commun.">
        <title>Thousands of microbial genomes shed light on interconnected biogeochemical processes in an aquifer system.</title>
        <authorList>
            <person name="Anantharaman K."/>
            <person name="Brown C.T."/>
            <person name="Hug L.A."/>
            <person name="Sharon I."/>
            <person name="Castelle C.J."/>
            <person name="Probst A.J."/>
            <person name="Thomas B.C."/>
            <person name="Singh A."/>
            <person name="Wilkins M.J."/>
            <person name="Karaoz U."/>
            <person name="Brodie E.L."/>
            <person name="Williams K.H."/>
            <person name="Hubbard S.S."/>
            <person name="Banfield J.F."/>
        </authorList>
    </citation>
    <scope>NUCLEOTIDE SEQUENCE [LARGE SCALE GENOMIC DNA]</scope>
</reference>
<evidence type="ECO:0000256" key="10">
    <source>
        <dbReference type="RuleBase" id="RU004008"/>
    </source>
</evidence>
<dbReference type="GO" id="GO:0006412">
    <property type="term" value="P:translation"/>
    <property type="evidence" value="ECO:0007669"/>
    <property type="project" value="UniProtKB-UniRule"/>
</dbReference>
<organism evidence="11 12">
    <name type="scientific">Candidatus Zambryskibacteria bacterium RIFCSPHIGHO2_01_FULL_46_25</name>
    <dbReference type="NCBI Taxonomy" id="1802738"/>
    <lineage>
        <taxon>Bacteria</taxon>
        <taxon>Candidatus Zambryskiibacteriota</taxon>
    </lineage>
</organism>
<dbReference type="GO" id="GO:0022625">
    <property type="term" value="C:cytosolic large ribosomal subunit"/>
    <property type="evidence" value="ECO:0007669"/>
    <property type="project" value="TreeGrafter"/>
</dbReference>
<dbReference type="GO" id="GO:0003735">
    <property type="term" value="F:structural constituent of ribosome"/>
    <property type="evidence" value="ECO:0007669"/>
    <property type="project" value="InterPro"/>
</dbReference>
<dbReference type="InterPro" id="IPR001063">
    <property type="entry name" value="Ribosomal_uL22"/>
</dbReference>
<comment type="function">
    <text evidence="7">The globular domain of the protein is located near the polypeptide exit tunnel on the outside of the subunit, while an extended beta-hairpin is found that lines the wall of the exit tunnel in the center of the 70S ribosome.</text>
</comment>
<protein>
    <recommendedName>
        <fullName evidence="6 7">Large ribosomal subunit protein uL22</fullName>
    </recommendedName>
</protein>